<gene>
    <name evidence="1" type="ORF">EV201_0861</name>
</gene>
<evidence type="ECO:0000313" key="2">
    <source>
        <dbReference type="Proteomes" id="UP000293562"/>
    </source>
</evidence>
<protein>
    <submittedName>
        <fullName evidence="1">Uncharacterized protein</fullName>
    </submittedName>
</protein>
<dbReference type="RefSeq" id="WP_130306128.1">
    <property type="nucleotide sequence ID" value="NZ_SHKN01000001.1"/>
</dbReference>
<dbReference type="AlphaFoldDB" id="A0A4V2FT01"/>
<accession>A0A4V2FT01</accession>
<comment type="caution">
    <text evidence="1">The sequence shown here is derived from an EMBL/GenBank/DDBJ whole genome shotgun (WGS) entry which is preliminary data.</text>
</comment>
<dbReference type="Proteomes" id="UP000293562">
    <property type="component" value="Unassembled WGS sequence"/>
</dbReference>
<proteinExistence type="predicted"/>
<dbReference type="EMBL" id="SHKN01000001">
    <property type="protein sequence ID" value="RZT96225.1"/>
    <property type="molecule type" value="Genomic_DNA"/>
</dbReference>
<keyword evidence="2" id="KW-1185">Reference proteome</keyword>
<organism evidence="1 2">
    <name type="scientific">Ancylomarina subtilis</name>
    <dbReference type="NCBI Taxonomy" id="1639035"/>
    <lineage>
        <taxon>Bacteria</taxon>
        <taxon>Pseudomonadati</taxon>
        <taxon>Bacteroidota</taxon>
        <taxon>Bacteroidia</taxon>
        <taxon>Marinilabiliales</taxon>
        <taxon>Marinifilaceae</taxon>
        <taxon>Ancylomarina</taxon>
    </lineage>
</organism>
<evidence type="ECO:0000313" key="1">
    <source>
        <dbReference type="EMBL" id="RZT96225.1"/>
    </source>
</evidence>
<sequence length="216" mass="24368">MKSVLIVVLSFCFIPMVYGQNDVKFVVQAVKDTVVIGDQVKLRFVLEGIECEALEQEEGASMSQTLRAIFNPNHVGNNFSTFISVKPTALGSNSFGPYKIKMLGREFISNVVRIYGIERQMECVKILMPKTCRLEGEAEIKLTNHSFSDYSIELKQTDIFQVVGRASSTQIVNGEWTKQITLNIILKKAGIFKLDKSMFKNLPEDVQVEPFVFEVN</sequence>
<reference evidence="1 2" key="1">
    <citation type="submission" date="2019-02" db="EMBL/GenBank/DDBJ databases">
        <title>Genomic Encyclopedia of Type Strains, Phase IV (KMG-IV): sequencing the most valuable type-strain genomes for metagenomic binning, comparative biology and taxonomic classification.</title>
        <authorList>
            <person name="Goeker M."/>
        </authorList>
    </citation>
    <scope>NUCLEOTIDE SEQUENCE [LARGE SCALE GENOMIC DNA]</scope>
    <source>
        <strain evidence="1 2">DSM 28825</strain>
    </source>
</reference>
<name>A0A4V2FT01_9BACT</name>
<dbReference type="OrthoDB" id="1118658at2"/>